<evidence type="ECO:0000313" key="14">
    <source>
        <dbReference type="Proteomes" id="UP000256601"/>
    </source>
</evidence>
<evidence type="ECO:0000256" key="6">
    <source>
        <dbReference type="ARBA" id="ARBA00022824"/>
    </source>
</evidence>
<keyword evidence="6 11" id="KW-0256">Endoplasmic reticulum</keyword>
<evidence type="ECO:0000313" key="13">
    <source>
        <dbReference type="EMBL" id="RDW27058.1"/>
    </source>
</evidence>
<evidence type="ECO:0000256" key="5">
    <source>
        <dbReference type="ARBA" id="ARBA00022816"/>
    </source>
</evidence>
<comment type="function">
    <text evidence="10">RNA-binding protein that binds specific mRNAs including the ASH1 mRNA, coding for a repressor of the HO endonuclease. Part of the mRNA localization machinery that restricts accumulation of certain proteins to the bud and in the daughter cell. Required for the delivery of cortical endoplasmic reticulum into the emerging bud.</text>
</comment>
<feature type="compositionally biased region" description="Basic and acidic residues" evidence="12">
    <location>
        <begin position="120"/>
        <end position="130"/>
    </location>
</feature>
<keyword evidence="9 11" id="KW-0472">Membrane</keyword>
<evidence type="ECO:0000256" key="1">
    <source>
        <dbReference type="ARBA" id="ARBA00004406"/>
    </source>
</evidence>
<keyword evidence="8 11" id="KW-0175">Coiled coil</keyword>
<keyword evidence="5 11" id="KW-0509">mRNA transport</keyword>
<accession>A0A371C9R6</accession>
<evidence type="ECO:0000256" key="10">
    <source>
        <dbReference type="ARBA" id="ARBA00024975"/>
    </source>
</evidence>
<feature type="coiled-coil region" evidence="11">
    <location>
        <begin position="157"/>
        <end position="254"/>
    </location>
</feature>
<comment type="subcellular location">
    <subcellularLocation>
        <location evidence="1 11">Endoplasmic reticulum membrane</location>
        <topology evidence="1 11">Peripheral membrane protein</topology>
    </subcellularLocation>
</comment>
<evidence type="ECO:0000256" key="12">
    <source>
        <dbReference type="SAM" id="MobiDB-lite"/>
    </source>
</evidence>
<keyword evidence="4 11" id="KW-0813">Transport</keyword>
<dbReference type="VEuPathDB" id="FungiDB:YALI0_B03410g"/>
<dbReference type="GO" id="GO:0051028">
    <property type="term" value="P:mRNA transport"/>
    <property type="evidence" value="ECO:0007669"/>
    <property type="project" value="UniProtKB-UniRule"/>
</dbReference>
<gene>
    <name evidence="11" type="primary">SHE3</name>
    <name evidence="13" type="ORF">B0I71DRAFT_26210</name>
</gene>
<proteinExistence type="inferred from homology"/>
<dbReference type="AlphaFoldDB" id="A0A371C9R6"/>
<reference evidence="13 14" key="1">
    <citation type="submission" date="2018-07" db="EMBL/GenBank/DDBJ databases">
        <title>Draft Genome Assemblies for Five Robust Yarrowia lipolytica Strains Exhibiting High Lipid Production and Pentose Sugar Utilization and Sugar Alcohol Secretion from Undetoxified Lignocellulosic Biomass Hydrolysates.</title>
        <authorList>
            <consortium name="DOE Joint Genome Institute"/>
            <person name="Walker C."/>
            <person name="Ryu S."/>
            <person name="Na H."/>
            <person name="Zane M."/>
            <person name="LaButti K."/>
            <person name="Lipzen A."/>
            <person name="Haridas S."/>
            <person name="Barry K."/>
            <person name="Grigoriev I.V."/>
            <person name="Quarterman J."/>
            <person name="Slininger P."/>
            <person name="Dien B."/>
            <person name="Trinh C.T."/>
        </authorList>
    </citation>
    <scope>NUCLEOTIDE SEQUENCE [LARGE SCALE GENOMIC DNA]</scope>
    <source>
        <strain evidence="13 14">YB392</strain>
    </source>
</reference>
<dbReference type="Proteomes" id="UP000256601">
    <property type="component" value="Unassembled WGS sequence"/>
</dbReference>
<protein>
    <recommendedName>
        <fullName evidence="3 11">SWI5-dependent HO expression protein 3</fullName>
    </recommendedName>
</protein>
<dbReference type="Gene3D" id="1.10.287.1490">
    <property type="match status" value="1"/>
</dbReference>
<dbReference type="GO" id="GO:0003723">
    <property type="term" value="F:RNA binding"/>
    <property type="evidence" value="ECO:0007669"/>
    <property type="project" value="UniProtKB-KW"/>
</dbReference>
<dbReference type="InterPro" id="IPR031398">
    <property type="entry name" value="She3"/>
</dbReference>
<dbReference type="GO" id="GO:0005789">
    <property type="term" value="C:endoplasmic reticulum membrane"/>
    <property type="evidence" value="ECO:0007669"/>
    <property type="project" value="UniProtKB-SubCell"/>
</dbReference>
<feature type="region of interest" description="Disordered" evidence="12">
    <location>
        <begin position="88"/>
        <end position="130"/>
    </location>
</feature>
<evidence type="ECO:0000256" key="4">
    <source>
        <dbReference type="ARBA" id="ARBA00022448"/>
    </source>
</evidence>
<dbReference type="VEuPathDB" id="FungiDB:YALI1_B04901g"/>
<evidence type="ECO:0000256" key="11">
    <source>
        <dbReference type="RuleBase" id="RU362142"/>
    </source>
</evidence>
<evidence type="ECO:0000256" key="2">
    <source>
        <dbReference type="ARBA" id="ARBA00008123"/>
    </source>
</evidence>
<dbReference type="EMBL" id="KZ858969">
    <property type="protein sequence ID" value="RDW27058.1"/>
    <property type="molecule type" value="Genomic_DNA"/>
</dbReference>
<keyword evidence="7 11" id="KW-0694">RNA-binding</keyword>
<dbReference type="GO" id="GO:0048309">
    <property type="term" value="P:endoplasmic reticulum inheritance"/>
    <property type="evidence" value="ECO:0007669"/>
    <property type="project" value="InterPro"/>
</dbReference>
<evidence type="ECO:0000256" key="3">
    <source>
        <dbReference type="ARBA" id="ARBA00019884"/>
    </source>
</evidence>
<sequence>MTVGNGKTVDGSSAAANEFGEVRTPDLDIISLSDLSDDRVQALKDEIARRSMSLQALESLAQELPTKRDATDTEDSMLHTDIVSLGLSENGGSASISPSSTTTTTTTLDPKVRDSHHKRDSNASKSSRDSMYDHTYINQFIQKGLSDSVGSNTSKVIAGLQNTIDTLRRELKDQNAKYIEAKKGRDALSKRCDNQNQSMESLKHQNEMLNTMIERKERQIHDVEHKMAVQKSRAQTLEKEHADNEARMIDMEERTAAAEDKYHHLQASADASADGLRRKEEYLRAEFKTLQDSIMAVSNAQAEKLQKEEEWRQEIINKLTREEELRNQIRKHQLDFEKLARYSSSGLIFDSRSTSIHGETTLG</sequence>
<evidence type="ECO:0000256" key="7">
    <source>
        <dbReference type="ARBA" id="ARBA00022884"/>
    </source>
</evidence>
<dbReference type="Pfam" id="PF17078">
    <property type="entry name" value="SHE3"/>
    <property type="match status" value="1"/>
</dbReference>
<name>A0A371C9R6_YARLL</name>
<evidence type="ECO:0000256" key="8">
    <source>
        <dbReference type="ARBA" id="ARBA00023054"/>
    </source>
</evidence>
<comment type="similarity">
    <text evidence="2 11">Belongs to the SHE3 family.</text>
</comment>
<feature type="compositionally biased region" description="Polar residues" evidence="12">
    <location>
        <begin position="90"/>
        <end position="100"/>
    </location>
</feature>
<evidence type="ECO:0000256" key="9">
    <source>
        <dbReference type="ARBA" id="ARBA00023136"/>
    </source>
</evidence>
<organism evidence="13 14">
    <name type="scientific">Yarrowia lipolytica</name>
    <name type="common">Candida lipolytica</name>
    <dbReference type="NCBI Taxonomy" id="4952"/>
    <lineage>
        <taxon>Eukaryota</taxon>
        <taxon>Fungi</taxon>
        <taxon>Dikarya</taxon>
        <taxon>Ascomycota</taxon>
        <taxon>Saccharomycotina</taxon>
        <taxon>Dipodascomycetes</taxon>
        <taxon>Dipodascales</taxon>
        <taxon>Dipodascales incertae sedis</taxon>
        <taxon>Yarrowia</taxon>
    </lineage>
</organism>